<evidence type="ECO:0008006" key="3">
    <source>
        <dbReference type="Google" id="ProtNLM"/>
    </source>
</evidence>
<sequence>MKGGDSIPVPTSAGKGEPKNETIAIGNNSAIGSSGTVTAGVKGPYANLGAHVENVNGYDVLKFAIQPNGSVITNQETMSYMDGGLSTSATLGSSGFFGALLRGVTGSSVLQNAVVNPTQNVLKMVLSPLMQGSILQIDVKPGETWRFSDKSFMACTPNLNVSGNINIFSNFRLMFVGENLTYTTISASDSPGTVWISSFGAIEKHELQMGTGSTVPLFINNGCFLGMLDNNGAINFWNDYVTVGTANGLFSAMFTQLGWIMKIQDTSPPRRPGPVVCTVYTQSLNPHNFEKYIAHIAQQVVDRSRTGSSSSYLTSGVGQSANPALLGTAAGVGLGAAGMGAIAPAPNTAALAGLNLSALGPAGMGAADGLAPPAMNMAPAMNAPAMNYAPPQDQQQGGTRRRRSRRSRGTRSTRRR</sequence>
<protein>
    <recommendedName>
        <fullName evidence="3">Altered inheritance of mitochondria protein 24, mitochondrial</fullName>
    </recommendedName>
</protein>
<dbReference type="InterPro" id="IPR016031">
    <property type="entry name" value="Trp_RNA-bd_attenuator-like_dom"/>
</dbReference>
<evidence type="ECO:0000313" key="2">
    <source>
        <dbReference type="EMBL" id="QHU21878.1"/>
    </source>
</evidence>
<name>A0A6C0L006_9ZZZZ</name>
<dbReference type="InterPro" id="IPR002838">
    <property type="entry name" value="AIM24"/>
</dbReference>
<dbReference type="SUPFAM" id="SSF51219">
    <property type="entry name" value="TRAP-like"/>
    <property type="match status" value="1"/>
</dbReference>
<dbReference type="Gene3D" id="3.60.160.10">
    <property type="entry name" value="Mitochondrial biogenesis AIM24"/>
    <property type="match status" value="1"/>
</dbReference>
<evidence type="ECO:0000256" key="1">
    <source>
        <dbReference type="SAM" id="MobiDB-lite"/>
    </source>
</evidence>
<proteinExistence type="predicted"/>
<dbReference type="AlphaFoldDB" id="A0A6C0L006"/>
<feature type="compositionally biased region" description="Low complexity" evidence="1">
    <location>
        <begin position="382"/>
        <end position="398"/>
    </location>
</feature>
<reference evidence="2" key="1">
    <citation type="journal article" date="2020" name="Nature">
        <title>Giant virus diversity and host interactions through global metagenomics.</title>
        <authorList>
            <person name="Schulz F."/>
            <person name="Roux S."/>
            <person name="Paez-Espino D."/>
            <person name="Jungbluth S."/>
            <person name="Walsh D.A."/>
            <person name="Denef V.J."/>
            <person name="McMahon K.D."/>
            <person name="Konstantinidis K.T."/>
            <person name="Eloe-Fadrosh E.A."/>
            <person name="Kyrpides N.C."/>
            <person name="Woyke T."/>
        </authorList>
    </citation>
    <scope>NUCLEOTIDE SEQUENCE</scope>
    <source>
        <strain evidence="2">GVMAG-S-3300013286-35</strain>
    </source>
</reference>
<dbReference type="Pfam" id="PF01987">
    <property type="entry name" value="AIM24"/>
    <property type="match status" value="1"/>
</dbReference>
<feature type="region of interest" description="Disordered" evidence="1">
    <location>
        <begin position="1"/>
        <end position="21"/>
    </location>
</feature>
<accession>A0A6C0L006</accession>
<organism evidence="2">
    <name type="scientific">viral metagenome</name>
    <dbReference type="NCBI Taxonomy" id="1070528"/>
    <lineage>
        <taxon>unclassified sequences</taxon>
        <taxon>metagenomes</taxon>
        <taxon>organismal metagenomes</taxon>
    </lineage>
</organism>
<feature type="compositionally biased region" description="Basic residues" evidence="1">
    <location>
        <begin position="399"/>
        <end position="416"/>
    </location>
</feature>
<dbReference type="InterPro" id="IPR036983">
    <property type="entry name" value="AIM24_sf"/>
</dbReference>
<dbReference type="EMBL" id="MN740993">
    <property type="protein sequence ID" value="QHU21878.1"/>
    <property type="molecule type" value="Genomic_DNA"/>
</dbReference>
<feature type="region of interest" description="Disordered" evidence="1">
    <location>
        <begin position="382"/>
        <end position="416"/>
    </location>
</feature>